<dbReference type="InterPro" id="IPR013216">
    <property type="entry name" value="Methyltransf_11"/>
</dbReference>
<dbReference type="CDD" id="cd02440">
    <property type="entry name" value="AdoMet_MTases"/>
    <property type="match status" value="1"/>
</dbReference>
<dbReference type="GO" id="GO:0008757">
    <property type="term" value="F:S-adenosylmethionine-dependent methyltransferase activity"/>
    <property type="evidence" value="ECO:0007669"/>
    <property type="project" value="InterPro"/>
</dbReference>
<proteinExistence type="predicted"/>
<dbReference type="OrthoDB" id="108476at2"/>
<sequence length="242" mass="27196">MKSPTPLNLERSRLAFVPETRFGLWFLSTATWRVHVLARALNDLQGLAPDLPQGGVVLDLGTGRGHSLLELAARFKPTLIHAADPDPDFEKRSAANARACPVPLQLHNAHAERLPLPDASVDLILCHQTLHHIVDQEAALAEMMRVLKPGGHLMLAESCRAYIHSWVIRYLFAHPMDVQRTAPEYLQMLRAAGFEVRPERVSTPYLWWSRSDLGAFEFFGRKVPEPGQREETLVNAVVRKPL</sequence>
<protein>
    <submittedName>
        <fullName evidence="2">Ubiquinone/menaquinone biosynthesis C-methylase UbiE</fullName>
    </submittedName>
</protein>
<evidence type="ECO:0000313" key="3">
    <source>
        <dbReference type="Proteomes" id="UP000554837"/>
    </source>
</evidence>
<dbReference type="Pfam" id="PF08241">
    <property type="entry name" value="Methyltransf_11"/>
    <property type="match status" value="1"/>
</dbReference>
<keyword evidence="2" id="KW-0830">Ubiquinone</keyword>
<dbReference type="RefSeq" id="WP_138856228.1">
    <property type="nucleotide sequence ID" value="NZ_CP040709.1"/>
</dbReference>
<organism evidence="2 3">
    <name type="scientific">Inhella inkyongensis</name>
    <dbReference type="NCBI Taxonomy" id="392593"/>
    <lineage>
        <taxon>Bacteria</taxon>
        <taxon>Pseudomonadati</taxon>
        <taxon>Pseudomonadota</taxon>
        <taxon>Betaproteobacteria</taxon>
        <taxon>Burkholderiales</taxon>
        <taxon>Sphaerotilaceae</taxon>
        <taxon>Inhella</taxon>
    </lineage>
</organism>
<dbReference type="Gene3D" id="3.40.50.150">
    <property type="entry name" value="Vaccinia Virus protein VP39"/>
    <property type="match status" value="1"/>
</dbReference>
<reference evidence="2 3" key="1">
    <citation type="submission" date="2020-08" db="EMBL/GenBank/DDBJ databases">
        <title>Genomic Encyclopedia of Type Strains, Phase IV (KMG-IV): sequencing the most valuable type-strain genomes for metagenomic binning, comparative biology and taxonomic classification.</title>
        <authorList>
            <person name="Goeker M."/>
        </authorList>
    </citation>
    <scope>NUCLEOTIDE SEQUENCE [LARGE SCALE GENOMIC DNA]</scope>
    <source>
        <strain evidence="2 3">DSM 23958</strain>
    </source>
</reference>
<dbReference type="InterPro" id="IPR029063">
    <property type="entry name" value="SAM-dependent_MTases_sf"/>
</dbReference>
<dbReference type="PANTHER" id="PTHR43591">
    <property type="entry name" value="METHYLTRANSFERASE"/>
    <property type="match status" value="1"/>
</dbReference>
<evidence type="ECO:0000259" key="1">
    <source>
        <dbReference type="Pfam" id="PF08241"/>
    </source>
</evidence>
<keyword evidence="3" id="KW-1185">Reference proteome</keyword>
<dbReference type="PANTHER" id="PTHR43591:SF24">
    <property type="entry name" value="2-METHOXY-6-POLYPRENYL-1,4-BENZOQUINOL METHYLASE, MITOCHONDRIAL"/>
    <property type="match status" value="1"/>
</dbReference>
<name>A0A840S8Q0_9BURK</name>
<keyword evidence="2" id="KW-0489">Methyltransferase</keyword>
<gene>
    <name evidence="2" type="ORF">HNQ51_003323</name>
</gene>
<accession>A0A840S8Q0</accession>
<keyword evidence="2" id="KW-0808">Transferase</keyword>
<feature type="domain" description="Methyltransferase type 11" evidence="1">
    <location>
        <begin position="58"/>
        <end position="154"/>
    </location>
</feature>
<comment type="caution">
    <text evidence="2">The sequence shown here is derived from an EMBL/GenBank/DDBJ whole genome shotgun (WGS) entry which is preliminary data.</text>
</comment>
<dbReference type="AlphaFoldDB" id="A0A840S8Q0"/>
<dbReference type="EMBL" id="JACHHO010000006">
    <property type="protein sequence ID" value="MBB5205992.1"/>
    <property type="molecule type" value="Genomic_DNA"/>
</dbReference>
<dbReference type="SUPFAM" id="SSF53335">
    <property type="entry name" value="S-adenosyl-L-methionine-dependent methyltransferases"/>
    <property type="match status" value="1"/>
</dbReference>
<dbReference type="GO" id="GO:0032259">
    <property type="term" value="P:methylation"/>
    <property type="evidence" value="ECO:0007669"/>
    <property type="project" value="UniProtKB-KW"/>
</dbReference>
<dbReference type="Proteomes" id="UP000554837">
    <property type="component" value="Unassembled WGS sequence"/>
</dbReference>
<evidence type="ECO:0000313" key="2">
    <source>
        <dbReference type="EMBL" id="MBB5205992.1"/>
    </source>
</evidence>